<feature type="compositionally biased region" description="Polar residues" evidence="3">
    <location>
        <begin position="703"/>
        <end position="713"/>
    </location>
</feature>
<feature type="compositionally biased region" description="Acidic residues" evidence="3">
    <location>
        <begin position="723"/>
        <end position="733"/>
    </location>
</feature>
<dbReference type="Pfam" id="PF04802">
    <property type="entry name" value="PP4R3"/>
    <property type="match status" value="1"/>
</dbReference>
<evidence type="ECO:0000256" key="2">
    <source>
        <dbReference type="ARBA" id="ARBA00023242"/>
    </source>
</evidence>
<feature type="compositionally biased region" description="Acidic residues" evidence="3">
    <location>
        <begin position="687"/>
        <end position="697"/>
    </location>
</feature>
<organism evidence="6 7">
    <name type="scientific">Penicillium steckii</name>
    <dbReference type="NCBI Taxonomy" id="303698"/>
    <lineage>
        <taxon>Eukaryota</taxon>
        <taxon>Fungi</taxon>
        <taxon>Dikarya</taxon>
        <taxon>Ascomycota</taxon>
        <taxon>Pezizomycotina</taxon>
        <taxon>Eurotiomycetes</taxon>
        <taxon>Eurotiomycetidae</taxon>
        <taxon>Eurotiales</taxon>
        <taxon>Aspergillaceae</taxon>
        <taxon>Penicillium</taxon>
    </lineage>
</organism>
<feature type="compositionally biased region" description="Basic and acidic residues" evidence="3">
    <location>
        <begin position="869"/>
        <end position="878"/>
    </location>
</feature>
<dbReference type="SUPFAM" id="SSF48371">
    <property type="entry name" value="ARM repeat"/>
    <property type="match status" value="1"/>
</dbReference>
<name>A0A1V6TAU1_9EURO</name>
<feature type="region of interest" description="Disordered" evidence="3">
    <location>
        <begin position="687"/>
        <end position="884"/>
    </location>
</feature>
<dbReference type="STRING" id="303698.A0A1V6TAU1"/>
<evidence type="ECO:0000313" key="7">
    <source>
        <dbReference type="Proteomes" id="UP000191285"/>
    </source>
</evidence>
<evidence type="ECO:0000256" key="1">
    <source>
        <dbReference type="ARBA" id="ARBA00004123"/>
    </source>
</evidence>
<comment type="subcellular location">
    <subcellularLocation>
        <location evidence="1">Nucleus</location>
    </subcellularLocation>
</comment>
<dbReference type="Proteomes" id="UP000191285">
    <property type="component" value="Unassembled WGS sequence"/>
</dbReference>
<sequence length="884" mass="99285">MALELQPPDGRKRVKVYELRNNDWFDRGTGFCTGQVLDEIPQIFVESEDEPNRVLLETKILKDGYQKQQETLIVWTEHNGTDMALSFQEAEGCAVIWEFVNSVQQQLPGLAAPDDALSDDLESYQSIVLPAPELGNLPDIEQMVRAASMTQPGRDALSKFIIRDEYINKLVPLVTMAEDLESLVDLHRLCNIMKSLILLNDNTIIETVVADQIILGVVGALEYDPEFPALKANHRQYLADQSRYKEVVPIRDAMIRMKIRNTWRLQYLKDVVLARILDDPTFSVLNSLIFFNQMEIVNHIQSNGPFLRELFSVFDPRNADAKRKDDAVQFLHQCAAIAKNLQAPSRAQLFGNFISHGLFAVIAFAVKHPNPAMRTTGIDILVALLDHDPVMMRGYMLKAVNEKKTPLTDTLIDLLHAETDLGVKNQLADAIKILLDPQIPLQDPLGRAGPDYFKVRSSNLLSDAFVQQHFDESSKRIFQPLKQLADRESLNDLTFQEVTLYAHLVDILTFFVRQHLFRTRNSIQSENLAPRVTQLLAAPQKHLKLVALKFFRTLISLQDTFYQALMTHNNTFGMILDIVLETMPRDNLLNSACLELFEFIKRENIKPFIVHVVEKYRDKLEQITYVDTFQSLTMRFEQLQGYSAEAEADSALFSQEEGSTPRRMPLNGQRWQGVKGLDVDEERYFETADDDDEDEWIQEDRSSLSVGTPNGSTPLMLKPLVDYPDDDDDEDAMDTNKTDSLANPAEGDPLNLPDVEAEASSEADATPPSPAQTPPVPERLAEKRRRDEEDEDELGKLAAGPKRRSSTSSNSSAGILNRKKNLSIGSDKGTAALGGNASAAPKRIAINLGPAKSSVSEDDKSCTEVSNDGNEKENRDDSQGNEDG</sequence>
<dbReference type="GO" id="GO:0006974">
    <property type="term" value="P:DNA damage response"/>
    <property type="evidence" value="ECO:0007669"/>
    <property type="project" value="TreeGrafter"/>
</dbReference>
<evidence type="ECO:0000259" key="5">
    <source>
        <dbReference type="Pfam" id="PF22972"/>
    </source>
</evidence>
<accession>A0A1V6TAU1</accession>
<feature type="domain" description="PP4R3 EVH1-like" evidence="5">
    <location>
        <begin position="11"/>
        <end position="107"/>
    </location>
</feature>
<dbReference type="InterPro" id="IPR016024">
    <property type="entry name" value="ARM-type_fold"/>
</dbReference>
<dbReference type="InterPro" id="IPR011993">
    <property type="entry name" value="PH-like_dom_sf"/>
</dbReference>
<evidence type="ECO:0000256" key="3">
    <source>
        <dbReference type="SAM" id="MobiDB-lite"/>
    </source>
</evidence>
<dbReference type="AlphaFoldDB" id="A0A1V6TAU1"/>
<evidence type="ECO:0000259" key="4">
    <source>
        <dbReference type="Pfam" id="PF04802"/>
    </source>
</evidence>
<evidence type="ECO:0000313" key="6">
    <source>
        <dbReference type="EMBL" id="OQE23528.1"/>
    </source>
</evidence>
<feature type="domain" description="Serine/threonine-protein phosphatase 4 regulatory subunit 3-like central" evidence="4">
    <location>
        <begin position="139"/>
        <end position="638"/>
    </location>
</feature>
<dbReference type="PANTHER" id="PTHR23318:SF0">
    <property type="entry name" value="SERINE_THREONINE-PROTEIN PHOSPHATASE 4 REGULATORY SUBUNIT 3"/>
    <property type="match status" value="1"/>
</dbReference>
<reference evidence="7" key="1">
    <citation type="journal article" date="2017" name="Nat. Microbiol.">
        <title>Global analysis of biosynthetic gene clusters reveals vast potential of secondary metabolite production in Penicillium species.</title>
        <authorList>
            <person name="Nielsen J.C."/>
            <person name="Grijseels S."/>
            <person name="Prigent S."/>
            <person name="Ji B."/>
            <person name="Dainat J."/>
            <person name="Nielsen K.F."/>
            <person name="Frisvad J.C."/>
            <person name="Workman M."/>
            <person name="Nielsen J."/>
        </authorList>
    </citation>
    <scope>NUCLEOTIDE SEQUENCE [LARGE SCALE GENOMIC DNA]</scope>
    <source>
        <strain evidence="7">IBT 24891</strain>
    </source>
</reference>
<dbReference type="GO" id="GO:0072542">
    <property type="term" value="F:protein phosphatase activator activity"/>
    <property type="evidence" value="ECO:0007669"/>
    <property type="project" value="TreeGrafter"/>
</dbReference>
<dbReference type="Gene3D" id="2.30.29.30">
    <property type="entry name" value="Pleckstrin-homology domain (PH domain)/Phosphotyrosine-binding domain (PTB)"/>
    <property type="match status" value="1"/>
</dbReference>
<protein>
    <submittedName>
        <fullName evidence="6">Uncharacterized protein</fullName>
    </submittedName>
</protein>
<dbReference type="Pfam" id="PF22972">
    <property type="entry name" value="EVH1_PP4R3"/>
    <property type="match status" value="1"/>
</dbReference>
<dbReference type="OrthoDB" id="27483at2759"/>
<comment type="caution">
    <text evidence="6">The sequence shown here is derived from an EMBL/GenBank/DDBJ whole genome shotgun (WGS) entry which is preliminary data.</text>
</comment>
<feature type="compositionally biased region" description="Pro residues" evidence="3">
    <location>
        <begin position="767"/>
        <end position="777"/>
    </location>
</feature>
<keyword evidence="7" id="KW-1185">Reference proteome</keyword>
<dbReference type="EMBL" id="MLKD01000008">
    <property type="protein sequence ID" value="OQE23528.1"/>
    <property type="molecule type" value="Genomic_DNA"/>
</dbReference>
<dbReference type="PANTHER" id="PTHR23318">
    <property type="entry name" value="ATP SYNTHASE GAMMA-RELATED"/>
    <property type="match status" value="1"/>
</dbReference>
<dbReference type="InterPro" id="IPR055236">
    <property type="entry name" value="EVH1_PP4R3"/>
</dbReference>
<dbReference type="InterPro" id="IPR051137">
    <property type="entry name" value="PP4R3-like"/>
</dbReference>
<gene>
    <name evidence="6" type="ORF">PENSTE_c008G03668</name>
</gene>
<dbReference type="GO" id="GO:0030289">
    <property type="term" value="C:protein phosphatase 4 complex"/>
    <property type="evidence" value="ECO:0007669"/>
    <property type="project" value="TreeGrafter"/>
</dbReference>
<dbReference type="InterPro" id="IPR006887">
    <property type="entry name" value="P4R3-like_central_dom"/>
</dbReference>
<dbReference type="GO" id="GO:0005654">
    <property type="term" value="C:nucleoplasm"/>
    <property type="evidence" value="ECO:0007669"/>
    <property type="project" value="TreeGrafter"/>
</dbReference>
<proteinExistence type="predicted"/>
<keyword evidence="2" id="KW-0539">Nucleus</keyword>